<feature type="domain" description="Tip attachment protein J HDII-ins2" evidence="1">
    <location>
        <begin position="423"/>
        <end position="516"/>
    </location>
</feature>
<dbReference type="Pfam" id="PF24801">
    <property type="entry name" value="FNIII-A_GpJ"/>
    <property type="match status" value="1"/>
</dbReference>
<dbReference type="AlphaFoldDB" id="A0A366HAF1"/>
<comment type="caution">
    <text evidence="2">The sequence shown here is derived from an EMBL/GenBank/DDBJ whole genome shotgun (WGS) entry which is preliminary data.</text>
</comment>
<evidence type="ECO:0000259" key="1">
    <source>
        <dbReference type="Pfam" id="PF24801"/>
    </source>
</evidence>
<dbReference type="Proteomes" id="UP000253628">
    <property type="component" value="Unassembled WGS sequence"/>
</dbReference>
<dbReference type="InterPro" id="IPR055385">
    <property type="entry name" value="GpJ_HDII-ins2"/>
</dbReference>
<evidence type="ECO:0000313" key="3">
    <source>
        <dbReference type="Proteomes" id="UP000253628"/>
    </source>
</evidence>
<proteinExistence type="predicted"/>
<dbReference type="OrthoDB" id="8641246at2"/>
<reference evidence="2 3" key="1">
    <citation type="submission" date="2018-06" db="EMBL/GenBank/DDBJ databases">
        <title>Genomic Encyclopedia of Type Strains, Phase IV (KMG-IV): sequencing the most valuable type-strain genomes for metagenomic binning, comparative biology and taxonomic classification.</title>
        <authorList>
            <person name="Goeker M."/>
        </authorList>
    </citation>
    <scope>NUCLEOTIDE SEQUENCE [LARGE SCALE GENOMIC DNA]</scope>
    <source>
        <strain evidence="2 3">DSM 25520</strain>
    </source>
</reference>
<dbReference type="NCBIfam" id="NF040662">
    <property type="entry name" value="attach_TipJ_rel"/>
    <property type="match status" value="1"/>
</dbReference>
<organism evidence="2 3">
    <name type="scientific">Eoetvoesiella caeni</name>
    <dbReference type="NCBI Taxonomy" id="645616"/>
    <lineage>
        <taxon>Bacteria</taxon>
        <taxon>Pseudomonadati</taxon>
        <taxon>Pseudomonadota</taxon>
        <taxon>Betaproteobacteria</taxon>
        <taxon>Burkholderiales</taxon>
        <taxon>Alcaligenaceae</taxon>
        <taxon>Eoetvoesiella</taxon>
    </lineage>
</organism>
<sequence>MTIKVYPSLMPGEPMETHTWEGTLAGWLETNGIDYTAQETQPISVTVNGQALPLDQWATQNLAPLDLVEIRPLPHGGIFKGLANIIGGLFNAVFGWLFPRGGGDDTGTPEQGRQLGAAEGKANRAKLGEVVPELAGRFRRYPDYLTPPRRHFVNRREQWLEFLACVGPGQYQILDDEVKVGDTPFSSLGADGEYQIFEPGADLSGVSMHEHWHTVAEVGGTSSGTAGLELSTEVGNRVNADPTSYSFSGLQVDRTSGAFPPAWGALTLVTIEYPRSYAITTQSEVIGGSLTSISEFEGYFGHLDVTPSSKIAMGPRGAAVEYTIHSAVAVGAGVYKVRLTTFSGEPPTEVPVLLPPSPSQTLMFGSPVLRTIGMMADTSMTLQGPLTFETATVSGATIVFAGGRVYGEWTSEFVACPGNEISTAFEVDVFFPGGLAYINEDGSLSGRSIDIEIQYRDIAGGARTTMQRSYSDNTLDQIGVTERINISAMNAAFRVRRVSAEGTETNVRDTAHWYGLKSRLRTRTSYPNWTTMSTKLRSGGRLAAQSENQINIVATRILPTLLPDGTWSAPQPTRDISAFLRYIDHSIGYTDANLDMEELQRLQAIWASRGETMDHVFDLTTVKEAMNVTLGAGMAELTVSDGLIRPVRDDVRTQFEHSYSPQNMTGSLRRTFRARRHDDPDGVEVEYTDDETWTQQTVVCALPGSQRLKLEKVKLQGVTDRTRAWRIGMRRARINRYRNWEYQFDAEMDALNSEYLSYVPLFDGIPGYGQSALLERIEAVGGGAMLHVSEPLKWEAGQSHVVAYRRPDGTLAGPWPAAPGIDDYSVIADVPQPWPVVTLKMEPPHVYFGTAERWAFPALITDIKPQGMESASVTATNYDVRVYADDDNFPSD</sequence>
<accession>A0A366HAF1</accession>
<gene>
    <name evidence="2" type="ORF">DFR37_10562</name>
</gene>
<name>A0A366HAF1_9BURK</name>
<evidence type="ECO:0000313" key="2">
    <source>
        <dbReference type="EMBL" id="RBP39271.1"/>
    </source>
</evidence>
<dbReference type="EMBL" id="QNRQ01000005">
    <property type="protein sequence ID" value="RBP39271.1"/>
    <property type="molecule type" value="Genomic_DNA"/>
</dbReference>
<keyword evidence="3" id="KW-1185">Reference proteome</keyword>
<protein>
    <submittedName>
        <fullName evidence="2">Putative tail protein</fullName>
    </submittedName>
</protein>